<protein>
    <submittedName>
        <fullName evidence="1">Uncharacterized protein</fullName>
    </submittedName>
</protein>
<sequence>MQEELDLEVKKVWKAFKRTFEDWWGVGYIVKGTTFIVVPAYGDYSRLFWDKKLEFIAQASGKDKKKTIKAQKSKVEEFAKNCVKDKTSTEYEREKGVDVKICGLAPMLREKYAEDTMAVARKAIRNNEAKIRKDAQQAMDIMRKGGFKVQGTFLNFENTTFMGEKSERMQNLVVEELKTKLFAKQQG</sequence>
<organism evidence="1 2">
    <name type="scientific">Monilinia fructigena</name>
    <dbReference type="NCBI Taxonomy" id="38457"/>
    <lineage>
        <taxon>Eukaryota</taxon>
        <taxon>Fungi</taxon>
        <taxon>Dikarya</taxon>
        <taxon>Ascomycota</taxon>
        <taxon>Pezizomycotina</taxon>
        <taxon>Leotiomycetes</taxon>
        <taxon>Helotiales</taxon>
        <taxon>Sclerotiniaceae</taxon>
        <taxon>Monilinia</taxon>
    </lineage>
</organism>
<gene>
    <name evidence="1" type="ORF">DID88_008939</name>
</gene>
<comment type="caution">
    <text evidence="1">The sequence shown here is derived from an EMBL/GenBank/DDBJ whole genome shotgun (WGS) entry which is preliminary data.</text>
</comment>
<proteinExistence type="predicted"/>
<reference evidence="1 2" key="1">
    <citation type="submission" date="2018-06" db="EMBL/GenBank/DDBJ databases">
        <title>Genome Sequence of the Brown Rot Fungal Pathogen Monilinia fructigena.</title>
        <authorList>
            <person name="Landi L."/>
            <person name="De Miccolis Angelini R.M."/>
            <person name="Pollastro S."/>
            <person name="Abate D."/>
            <person name="Faretra F."/>
            <person name="Romanazzi G."/>
        </authorList>
    </citation>
    <scope>NUCLEOTIDE SEQUENCE [LARGE SCALE GENOMIC DNA]</scope>
    <source>
        <strain evidence="1 2">Mfrg269</strain>
    </source>
</reference>
<evidence type="ECO:0000313" key="1">
    <source>
        <dbReference type="EMBL" id="RAL68237.1"/>
    </source>
</evidence>
<evidence type="ECO:0000313" key="2">
    <source>
        <dbReference type="Proteomes" id="UP000249056"/>
    </source>
</evidence>
<keyword evidence="2" id="KW-1185">Reference proteome</keyword>
<dbReference type="Proteomes" id="UP000249056">
    <property type="component" value="Unassembled WGS sequence"/>
</dbReference>
<dbReference type="EMBL" id="QKRW01000002">
    <property type="protein sequence ID" value="RAL68237.1"/>
    <property type="molecule type" value="Genomic_DNA"/>
</dbReference>
<dbReference type="AlphaFoldDB" id="A0A395J6Y2"/>
<name>A0A395J6Y2_9HELO</name>
<accession>A0A395J6Y2</accession>
<dbReference type="OrthoDB" id="10292895at2759"/>